<keyword evidence="1" id="KW-1133">Transmembrane helix</keyword>
<comment type="caution">
    <text evidence="2">The sequence shown here is derived from an EMBL/GenBank/DDBJ whole genome shotgun (WGS) entry which is preliminary data.</text>
</comment>
<keyword evidence="3" id="KW-1185">Reference proteome</keyword>
<evidence type="ECO:0000256" key="1">
    <source>
        <dbReference type="SAM" id="Phobius"/>
    </source>
</evidence>
<protein>
    <submittedName>
        <fullName evidence="2">Uncharacterized protein</fullName>
    </submittedName>
</protein>
<feature type="transmembrane region" description="Helical" evidence="1">
    <location>
        <begin position="12"/>
        <end position="32"/>
    </location>
</feature>
<gene>
    <name evidence="2" type="ORF">K9B37_23065</name>
</gene>
<accession>A0ABS7VU91</accession>
<sequence>MKSDSPRWKDHVRVPFALVLFIPTLPLVIPVAPAKDARVFTRGLAELFKNKSRQQGMKLSFNNAL</sequence>
<organism evidence="2 3">
    <name type="scientific">Microvirga puerhi</name>
    <dbReference type="NCBI Taxonomy" id="2876078"/>
    <lineage>
        <taxon>Bacteria</taxon>
        <taxon>Pseudomonadati</taxon>
        <taxon>Pseudomonadota</taxon>
        <taxon>Alphaproteobacteria</taxon>
        <taxon>Hyphomicrobiales</taxon>
        <taxon>Methylobacteriaceae</taxon>
        <taxon>Microvirga</taxon>
    </lineage>
</organism>
<keyword evidence="1" id="KW-0472">Membrane</keyword>
<dbReference type="RefSeq" id="WP_224315923.1">
    <property type="nucleotide sequence ID" value="NZ_JAIRBM010000028.1"/>
</dbReference>
<keyword evidence="1" id="KW-0812">Transmembrane</keyword>
<dbReference type="EMBL" id="JAIRBM010000028">
    <property type="protein sequence ID" value="MBZ6079139.1"/>
    <property type="molecule type" value="Genomic_DNA"/>
</dbReference>
<evidence type="ECO:0000313" key="3">
    <source>
        <dbReference type="Proteomes" id="UP000704176"/>
    </source>
</evidence>
<dbReference type="Proteomes" id="UP000704176">
    <property type="component" value="Unassembled WGS sequence"/>
</dbReference>
<reference evidence="2 3" key="1">
    <citation type="submission" date="2021-09" db="EMBL/GenBank/DDBJ databases">
        <title>The complete genome sequence of a new microorganism.</title>
        <authorList>
            <person name="Zi Z."/>
        </authorList>
    </citation>
    <scope>NUCLEOTIDE SEQUENCE [LARGE SCALE GENOMIC DNA]</scope>
    <source>
        <strain evidence="2 3">WGZ8</strain>
    </source>
</reference>
<proteinExistence type="predicted"/>
<name>A0ABS7VU91_9HYPH</name>
<evidence type="ECO:0000313" key="2">
    <source>
        <dbReference type="EMBL" id="MBZ6079139.1"/>
    </source>
</evidence>